<proteinExistence type="predicted"/>
<dbReference type="AlphaFoldDB" id="A0A915L936"/>
<dbReference type="Proteomes" id="UP000887565">
    <property type="component" value="Unplaced"/>
</dbReference>
<sequence length="113" mass="13038">MYNNQWKLVRILTKSEFVLEMNWLGKLEMKPVQKTVDPLNPVVILDTNTVEYGQTIFFKDRVLINYDLMRVTESILVVTNLASNMMKGFLLNAETVPFLTVAIKSIPTKRCVL</sequence>
<accession>A0A915L936</accession>
<evidence type="ECO:0000313" key="1">
    <source>
        <dbReference type="Proteomes" id="UP000887565"/>
    </source>
</evidence>
<dbReference type="WBParaSite" id="nRc.2.0.1.t47640-RA">
    <property type="protein sequence ID" value="nRc.2.0.1.t47640-RA"/>
    <property type="gene ID" value="nRc.2.0.1.g47640"/>
</dbReference>
<evidence type="ECO:0000313" key="2">
    <source>
        <dbReference type="WBParaSite" id="nRc.2.0.1.t47640-RA"/>
    </source>
</evidence>
<protein>
    <submittedName>
        <fullName evidence="2">Uncharacterized protein</fullName>
    </submittedName>
</protein>
<reference evidence="2" key="1">
    <citation type="submission" date="2022-11" db="UniProtKB">
        <authorList>
            <consortium name="WormBaseParasite"/>
        </authorList>
    </citation>
    <scope>IDENTIFICATION</scope>
</reference>
<organism evidence="1 2">
    <name type="scientific">Romanomermis culicivorax</name>
    <name type="common">Nematode worm</name>
    <dbReference type="NCBI Taxonomy" id="13658"/>
    <lineage>
        <taxon>Eukaryota</taxon>
        <taxon>Metazoa</taxon>
        <taxon>Ecdysozoa</taxon>
        <taxon>Nematoda</taxon>
        <taxon>Enoplea</taxon>
        <taxon>Dorylaimia</taxon>
        <taxon>Mermithida</taxon>
        <taxon>Mermithoidea</taxon>
        <taxon>Mermithidae</taxon>
        <taxon>Romanomermis</taxon>
    </lineage>
</organism>
<name>A0A915L936_ROMCU</name>
<keyword evidence="1" id="KW-1185">Reference proteome</keyword>